<feature type="signal peptide" evidence="3">
    <location>
        <begin position="1"/>
        <end position="31"/>
    </location>
</feature>
<dbReference type="PANTHER" id="PTHR39160">
    <property type="entry name" value="CELL WALL-BINDING PROTEIN YOCH"/>
    <property type="match status" value="1"/>
</dbReference>
<gene>
    <name evidence="5" type="ORF">ACFSW4_02490</name>
</gene>
<evidence type="ECO:0000313" key="5">
    <source>
        <dbReference type="EMBL" id="MFD2637741.1"/>
    </source>
</evidence>
<dbReference type="Proteomes" id="UP001597452">
    <property type="component" value="Unassembled WGS sequence"/>
</dbReference>
<evidence type="ECO:0000259" key="4">
    <source>
        <dbReference type="Pfam" id="PF06725"/>
    </source>
</evidence>
<dbReference type="Pfam" id="PF06725">
    <property type="entry name" value="3D"/>
    <property type="match status" value="1"/>
</dbReference>
<dbReference type="Gene3D" id="2.40.40.10">
    <property type="entry name" value="RlpA-like domain"/>
    <property type="match status" value="1"/>
</dbReference>
<dbReference type="InterPro" id="IPR036908">
    <property type="entry name" value="RlpA-like_sf"/>
</dbReference>
<feature type="region of interest" description="Disordered" evidence="2">
    <location>
        <begin position="77"/>
        <end position="100"/>
    </location>
</feature>
<evidence type="ECO:0000256" key="2">
    <source>
        <dbReference type="SAM" id="MobiDB-lite"/>
    </source>
</evidence>
<name>A0ABW5Q7C0_9BACI</name>
<dbReference type="InterPro" id="IPR051933">
    <property type="entry name" value="Resuscitation_pf_RpfB"/>
</dbReference>
<evidence type="ECO:0000313" key="6">
    <source>
        <dbReference type="Proteomes" id="UP001597452"/>
    </source>
</evidence>
<keyword evidence="1 3" id="KW-0732">Signal</keyword>
<comment type="caution">
    <text evidence="5">The sequence shown here is derived from an EMBL/GenBank/DDBJ whole genome shotgun (WGS) entry which is preliminary data.</text>
</comment>
<evidence type="ECO:0000256" key="1">
    <source>
        <dbReference type="ARBA" id="ARBA00022729"/>
    </source>
</evidence>
<dbReference type="RefSeq" id="WP_377327243.1">
    <property type="nucleotide sequence ID" value="NZ_JBHUMZ010000010.1"/>
</dbReference>
<keyword evidence="6" id="KW-1185">Reference proteome</keyword>
<protein>
    <submittedName>
        <fullName evidence="5">3D domain-containing protein</fullName>
    </submittedName>
</protein>
<dbReference type="InterPro" id="IPR010611">
    <property type="entry name" value="3D_dom"/>
</dbReference>
<reference evidence="6" key="1">
    <citation type="journal article" date="2019" name="Int. J. Syst. Evol. Microbiol.">
        <title>The Global Catalogue of Microorganisms (GCM) 10K type strain sequencing project: providing services to taxonomists for standard genome sequencing and annotation.</title>
        <authorList>
            <consortium name="The Broad Institute Genomics Platform"/>
            <consortium name="The Broad Institute Genome Sequencing Center for Infectious Disease"/>
            <person name="Wu L."/>
            <person name="Ma J."/>
        </authorList>
    </citation>
    <scope>NUCLEOTIDE SEQUENCE [LARGE SCALE GENOMIC DNA]</scope>
    <source>
        <strain evidence="6">TISTR 1571</strain>
    </source>
</reference>
<proteinExistence type="predicted"/>
<sequence>MRNQLRSFFFFAILLVSMTSLLLTVNLTMKAADDGAPSIQTENYEGHQISLTHKSNKWGEAEGNLEDGEQILVAGVRDEVKEKETEKKSNDEQQSTKAKNVEQVSMTAEVAFKQYPVRTVVATGYTAGYESTGKTKDHPLYGITFSGLTVQRGILSTIAADPSVFPLGTVLYVPDYGYGIVMDTGGAIKGHKIDLYYETVDEVYNDWGKKSTDVYVIEEGDGSVSKKDLAYWEDQISSQALPAFNQK</sequence>
<dbReference type="PANTHER" id="PTHR39160:SF4">
    <property type="entry name" value="RESUSCITATION-PROMOTING FACTOR RPFB"/>
    <property type="match status" value="1"/>
</dbReference>
<organism evidence="5 6">
    <name type="scientific">Piscibacillus salipiscarius</name>
    <dbReference type="NCBI Taxonomy" id="299480"/>
    <lineage>
        <taxon>Bacteria</taxon>
        <taxon>Bacillati</taxon>
        <taxon>Bacillota</taxon>
        <taxon>Bacilli</taxon>
        <taxon>Bacillales</taxon>
        <taxon>Bacillaceae</taxon>
        <taxon>Piscibacillus</taxon>
    </lineage>
</organism>
<dbReference type="EMBL" id="JBHUMZ010000010">
    <property type="protein sequence ID" value="MFD2637741.1"/>
    <property type="molecule type" value="Genomic_DNA"/>
</dbReference>
<feature type="domain" description="3D" evidence="4">
    <location>
        <begin position="156"/>
        <end position="217"/>
    </location>
</feature>
<evidence type="ECO:0000256" key="3">
    <source>
        <dbReference type="SAM" id="SignalP"/>
    </source>
</evidence>
<accession>A0ABW5Q7C0</accession>
<feature type="compositionally biased region" description="Basic and acidic residues" evidence="2">
    <location>
        <begin position="77"/>
        <end position="91"/>
    </location>
</feature>
<feature type="chain" id="PRO_5045419545" evidence="3">
    <location>
        <begin position="32"/>
        <end position="247"/>
    </location>
</feature>
<dbReference type="CDD" id="cd22786">
    <property type="entry name" value="DPBB_YuiC-like"/>
    <property type="match status" value="1"/>
</dbReference>
<dbReference type="SUPFAM" id="SSF50685">
    <property type="entry name" value="Barwin-like endoglucanases"/>
    <property type="match status" value="1"/>
</dbReference>